<dbReference type="InterPro" id="IPR018488">
    <property type="entry name" value="cNMP-bd_CS"/>
</dbReference>
<feature type="binding site" evidence="10">
    <location>
        <position position="332"/>
    </location>
    <ligand>
        <name>3',5'-cyclic AMP</name>
        <dbReference type="ChEBI" id="CHEBI:58165"/>
        <label>2</label>
    </ligand>
</feature>
<evidence type="ECO:0000256" key="4">
    <source>
        <dbReference type="ARBA" id="ARBA00022566"/>
    </source>
</evidence>
<dbReference type="PROSITE" id="PS00888">
    <property type="entry name" value="CNMP_BINDING_1"/>
    <property type="match status" value="2"/>
</dbReference>
<dbReference type="GO" id="GO:0005952">
    <property type="term" value="C:cAMP-dependent protein kinase complex"/>
    <property type="evidence" value="ECO:0007669"/>
    <property type="project" value="InterPro"/>
</dbReference>
<dbReference type="GO" id="GO:0034236">
    <property type="term" value="F:protein kinase A catalytic subunit binding"/>
    <property type="evidence" value="ECO:0007669"/>
    <property type="project" value="TreeGrafter"/>
</dbReference>
<evidence type="ECO:0000256" key="5">
    <source>
        <dbReference type="ARBA" id="ARBA00022737"/>
    </source>
</evidence>
<evidence type="ECO:0000313" key="14">
    <source>
        <dbReference type="Proteomes" id="UP001303889"/>
    </source>
</evidence>
<comment type="subunit">
    <text evidence="8 9">Tetramer, composed of 2 regulatory (R) and 2 catalytic (C) subunits. In the presence of cAMP it dissociates into 2 active monomeric C subunits and an R dimer.</text>
</comment>
<evidence type="ECO:0000256" key="8">
    <source>
        <dbReference type="ARBA" id="ARBA00025979"/>
    </source>
</evidence>
<reference evidence="13" key="1">
    <citation type="journal article" date="2023" name="Mol. Phylogenet. Evol.">
        <title>Genome-scale phylogeny and comparative genomics of the fungal order Sordariales.</title>
        <authorList>
            <person name="Hensen N."/>
            <person name="Bonometti L."/>
            <person name="Westerberg I."/>
            <person name="Brannstrom I.O."/>
            <person name="Guillou S."/>
            <person name="Cros-Aarteil S."/>
            <person name="Calhoun S."/>
            <person name="Haridas S."/>
            <person name="Kuo A."/>
            <person name="Mondo S."/>
            <person name="Pangilinan J."/>
            <person name="Riley R."/>
            <person name="LaButti K."/>
            <person name="Andreopoulos B."/>
            <person name="Lipzen A."/>
            <person name="Chen C."/>
            <person name="Yan M."/>
            <person name="Daum C."/>
            <person name="Ng V."/>
            <person name="Clum A."/>
            <person name="Steindorff A."/>
            <person name="Ohm R.A."/>
            <person name="Martin F."/>
            <person name="Silar P."/>
            <person name="Natvig D.O."/>
            <person name="Lalanne C."/>
            <person name="Gautier V."/>
            <person name="Ament-Velasquez S.L."/>
            <person name="Kruys A."/>
            <person name="Hutchinson M.I."/>
            <person name="Powell A.J."/>
            <person name="Barry K."/>
            <person name="Miller A.N."/>
            <person name="Grigoriev I.V."/>
            <person name="Debuchy R."/>
            <person name="Gladieux P."/>
            <person name="Hiltunen Thoren M."/>
            <person name="Johannesson H."/>
        </authorList>
    </citation>
    <scope>NUCLEOTIDE SEQUENCE</scope>
    <source>
        <strain evidence="13">CBS 103.79</strain>
    </source>
</reference>
<dbReference type="Pfam" id="PF00027">
    <property type="entry name" value="cNMP_binding"/>
    <property type="match status" value="2"/>
</dbReference>
<evidence type="ECO:0000256" key="3">
    <source>
        <dbReference type="ARBA" id="ARBA00022553"/>
    </source>
</evidence>
<dbReference type="AlphaFoldDB" id="A0AAN6RRH3"/>
<dbReference type="SMART" id="SM00100">
    <property type="entry name" value="cNMP"/>
    <property type="match status" value="2"/>
</dbReference>
<evidence type="ECO:0000259" key="12">
    <source>
        <dbReference type="PROSITE" id="PS50042"/>
    </source>
</evidence>
<dbReference type="Gene3D" id="2.60.120.10">
    <property type="entry name" value="Jelly Rolls"/>
    <property type="match status" value="2"/>
</dbReference>
<dbReference type="InterPro" id="IPR014710">
    <property type="entry name" value="RmlC-like_jellyroll"/>
</dbReference>
<feature type="compositionally biased region" description="Polar residues" evidence="11">
    <location>
        <begin position="1"/>
        <end position="27"/>
    </location>
</feature>
<evidence type="ECO:0000256" key="2">
    <source>
        <dbReference type="ARBA" id="ARBA00020355"/>
    </source>
</evidence>
<dbReference type="GO" id="GO:0030552">
    <property type="term" value="F:cAMP binding"/>
    <property type="evidence" value="ECO:0007669"/>
    <property type="project" value="UniProtKB-KW"/>
</dbReference>
<dbReference type="GO" id="GO:0016301">
    <property type="term" value="F:kinase activity"/>
    <property type="evidence" value="ECO:0007669"/>
    <property type="project" value="UniProtKB-KW"/>
</dbReference>
<dbReference type="InterPro" id="IPR012198">
    <property type="entry name" value="cAMP_dep_PK_reg_su"/>
</dbReference>
<dbReference type="InterPro" id="IPR018490">
    <property type="entry name" value="cNMP-bd_dom_sf"/>
</dbReference>
<keyword evidence="14" id="KW-1185">Reference proteome</keyword>
<evidence type="ECO:0000256" key="10">
    <source>
        <dbReference type="PIRSR" id="PIRSR000548-1"/>
    </source>
</evidence>
<feature type="binding site" evidence="10">
    <location>
        <position position="211"/>
    </location>
    <ligand>
        <name>3',5'-cyclic AMP</name>
        <dbReference type="ChEBI" id="CHEBI:58165"/>
        <label>1</label>
    </ligand>
</feature>
<comment type="caution">
    <text evidence="13">The sequence shown here is derived from an EMBL/GenBank/DDBJ whole genome shotgun (WGS) entry which is preliminary data.</text>
</comment>
<dbReference type="PANTHER" id="PTHR11635:SF152">
    <property type="entry name" value="CAMP-DEPENDENT PROTEIN KINASE TYPE I REGULATORY SUBUNIT-RELATED"/>
    <property type="match status" value="1"/>
</dbReference>
<evidence type="ECO:0000256" key="11">
    <source>
        <dbReference type="SAM" id="MobiDB-lite"/>
    </source>
</evidence>
<dbReference type="GO" id="GO:0033554">
    <property type="term" value="P:cellular response to stress"/>
    <property type="evidence" value="ECO:0007669"/>
    <property type="project" value="UniProtKB-ARBA"/>
</dbReference>
<dbReference type="EMBL" id="MU855642">
    <property type="protein sequence ID" value="KAK3900737.1"/>
    <property type="molecule type" value="Genomic_DNA"/>
</dbReference>
<protein>
    <recommendedName>
        <fullName evidence="2 9">cAMP-dependent protein kinase regulatory subunit</fullName>
    </recommendedName>
</protein>
<dbReference type="PROSITE" id="PS50042">
    <property type="entry name" value="CNMP_BINDING_3"/>
    <property type="match status" value="2"/>
</dbReference>
<dbReference type="PANTHER" id="PTHR11635">
    <property type="entry name" value="CAMP-DEPENDENT PROTEIN KINASE REGULATORY CHAIN"/>
    <property type="match status" value="1"/>
</dbReference>
<dbReference type="FunFam" id="2.60.120.10:FF:000039">
    <property type="entry name" value="cAMP-dependent protein kinase regulatory subunit"/>
    <property type="match status" value="1"/>
</dbReference>
<keyword evidence="13" id="KW-0418">Kinase</keyword>
<sequence length="393" mass="42719">MSSSSFTSPFGANSNPFGSSRLDTSGAMQRVAEEDENDTITSPTTPHFGQSSGNNSLFRGPFGGDGSSEHSGLRSPPNPEGYPAQYNFGRRTSVSAESLKPVADSYDNWTPPVHPKTPERLARLKQAISGNFLFSHLDEEQSSQVLGALVEKPIPTKGIKVITQGDAGDFFYVVETGSFDVYVNPRGSLQPGLDGMGQNVGRIEAGGSFGELALMYNAPRAATVISAEPHCTLWALDRVTFRRILMESTFARRRMYEGFLEEVPLLASLTPYERSKIADALESQKFPTGHTIIREGDPGHSFYLLESGEAVAYRSGNDTSVKQYRKGDFFGELALLNDAPRAASVVSQTEVKVARLGKSAFQRLLGPVEGIMRRTKYVGVKTGVEEMDPLQTA</sequence>
<dbReference type="GO" id="GO:0005829">
    <property type="term" value="C:cytosol"/>
    <property type="evidence" value="ECO:0007669"/>
    <property type="project" value="TreeGrafter"/>
</dbReference>
<feature type="domain" description="Cyclic nucleotide-binding" evidence="12">
    <location>
        <begin position="133"/>
        <end position="262"/>
    </location>
</feature>
<keyword evidence="6 9" id="KW-0547">Nucleotide-binding</keyword>
<keyword evidence="13" id="KW-0808">Transferase</keyword>
<dbReference type="PRINTS" id="PR00103">
    <property type="entry name" value="CAMPKINASE"/>
</dbReference>
<evidence type="ECO:0000256" key="7">
    <source>
        <dbReference type="ARBA" id="ARBA00023149"/>
    </source>
</evidence>
<evidence type="ECO:0000313" key="13">
    <source>
        <dbReference type="EMBL" id="KAK3900737.1"/>
    </source>
</evidence>
<feature type="binding site" evidence="10">
    <location>
        <position position="341"/>
    </location>
    <ligand>
        <name>3',5'-cyclic AMP</name>
        <dbReference type="ChEBI" id="CHEBI:58165"/>
        <label>2</label>
    </ligand>
</feature>
<dbReference type="PIRSF" id="PIRSF000548">
    <property type="entry name" value="PK_regulatory"/>
    <property type="match status" value="1"/>
</dbReference>
<evidence type="ECO:0000256" key="9">
    <source>
        <dbReference type="PIRNR" id="PIRNR000548"/>
    </source>
</evidence>
<accession>A0AAN6RRH3</accession>
<keyword evidence="5" id="KW-0677">Repeat</keyword>
<proteinExistence type="inferred from homology"/>
<feature type="binding site" evidence="10">
    <location>
        <position position="220"/>
    </location>
    <ligand>
        <name>3',5'-cyclic AMP</name>
        <dbReference type="ChEBI" id="CHEBI:58165"/>
        <label>1</label>
    </ligand>
</feature>
<comment type="similarity">
    <text evidence="1 9">Belongs to the cAMP-dependent kinase regulatory chain family.</text>
</comment>
<keyword evidence="7 9" id="KW-0114">cAMP</keyword>
<dbReference type="SUPFAM" id="SSF51206">
    <property type="entry name" value="cAMP-binding domain-like"/>
    <property type="match status" value="2"/>
</dbReference>
<keyword evidence="3" id="KW-0597">Phosphoprotein</keyword>
<reference evidence="13" key="2">
    <citation type="submission" date="2023-05" db="EMBL/GenBank/DDBJ databases">
        <authorList>
            <consortium name="Lawrence Berkeley National Laboratory"/>
            <person name="Steindorff A."/>
            <person name="Hensen N."/>
            <person name="Bonometti L."/>
            <person name="Westerberg I."/>
            <person name="Brannstrom I.O."/>
            <person name="Guillou S."/>
            <person name="Cros-Aarteil S."/>
            <person name="Calhoun S."/>
            <person name="Haridas S."/>
            <person name="Kuo A."/>
            <person name="Mondo S."/>
            <person name="Pangilinan J."/>
            <person name="Riley R."/>
            <person name="Labutti K."/>
            <person name="Andreopoulos B."/>
            <person name="Lipzen A."/>
            <person name="Chen C."/>
            <person name="Yanf M."/>
            <person name="Daum C."/>
            <person name="Ng V."/>
            <person name="Clum A."/>
            <person name="Ohm R."/>
            <person name="Martin F."/>
            <person name="Silar P."/>
            <person name="Natvig D."/>
            <person name="Lalanne C."/>
            <person name="Gautier V."/>
            <person name="Ament-Velasquez S.L."/>
            <person name="Kruys A."/>
            <person name="Hutchinson M.I."/>
            <person name="Powell A.J."/>
            <person name="Barry K."/>
            <person name="Miller A.N."/>
            <person name="Grigoriev I.V."/>
            <person name="Debuchy R."/>
            <person name="Gladieux P."/>
            <person name="Thoren M.H."/>
            <person name="Johannesson H."/>
        </authorList>
    </citation>
    <scope>NUCLEOTIDE SEQUENCE</scope>
    <source>
        <strain evidence="13">CBS 103.79</strain>
    </source>
</reference>
<keyword evidence="4 9" id="KW-0116">cAMP-binding</keyword>
<dbReference type="InterPro" id="IPR000595">
    <property type="entry name" value="cNMP-bd_dom"/>
</dbReference>
<dbReference type="GO" id="GO:0004862">
    <property type="term" value="F:cAMP-dependent protein kinase inhibitor activity"/>
    <property type="evidence" value="ECO:0007669"/>
    <property type="project" value="TreeGrafter"/>
</dbReference>
<organism evidence="13 14">
    <name type="scientific">Staphylotrichum tortipilum</name>
    <dbReference type="NCBI Taxonomy" id="2831512"/>
    <lineage>
        <taxon>Eukaryota</taxon>
        <taxon>Fungi</taxon>
        <taxon>Dikarya</taxon>
        <taxon>Ascomycota</taxon>
        <taxon>Pezizomycotina</taxon>
        <taxon>Sordariomycetes</taxon>
        <taxon>Sordariomycetidae</taxon>
        <taxon>Sordariales</taxon>
        <taxon>Chaetomiaceae</taxon>
        <taxon>Staphylotrichum</taxon>
    </lineage>
</organism>
<feature type="region of interest" description="Disordered" evidence="11">
    <location>
        <begin position="1"/>
        <end position="87"/>
    </location>
</feature>
<feature type="domain" description="Cyclic nucleotide-binding" evidence="12">
    <location>
        <begin position="265"/>
        <end position="374"/>
    </location>
</feature>
<name>A0AAN6RRH3_9PEZI</name>
<evidence type="ECO:0000256" key="1">
    <source>
        <dbReference type="ARBA" id="ARBA00005753"/>
    </source>
</evidence>
<dbReference type="InterPro" id="IPR050503">
    <property type="entry name" value="cAMP-dep_PK_reg_su-like"/>
</dbReference>
<dbReference type="PROSITE" id="PS00889">
    <property type="entry name" value="CNMP_BINDING_2"/>
    <property type="match status" value="2"/>
</dbReference>
<evidence type="ECO:0000256" key="6">
    <source>
        <dbReference type="ARBA" id="ARBA00022741"/>
    </source>
</evidence>
<dbReference type="CDD" id="cd00038">
    <property type="entry name" value="CAP_ED"/>
    <property type="match status" value="2"/>
</dbReference>
<dbReference type="FunFam" id="2.60.120.10:FF:000006">
    <property type="entry name" value="cAMP-dependent protein kinase type I-alpha regulatory subunit"/>
    <property type="match status" value="1"/>
</dbReference>
<gene>
    <name evidence="13" type="ORF">C8A05DRAFT_35610</name>
</gene>
<dbReference type="Proteomes" id="UP001303889">
    <property type="component" value="Unassembled WGS sequence"/>
</dbReference>
<feature type="compositionally biased region" description="Polar residues" evidence="11">
    <location>
        <begin position="39"/>
        <end position="57"/>
    </location>
</feature>
<dbReference type="GO" id="GO:0005634">
    <property type="term" value="C:nucleus"/>
    <property type="evidence" value="ECO:0007669"/>
    <property type="project" value="TreeGrafter"/>
</dbReference>